<dbReference type="Proteomes" id="UP000078397">
    <property type="component" value="Unassembled WGS sequence"/>
</dbReference>
<evidence type="ECO:0000313" key="2">
    <source>
        <dbReference type="Proteomes" id="UP000078397"/>
    </source>
</evidence>
<dbReference type="RefSeq" id="XP_018143727.2">
    <property type="nucleotide sequence ID" value="XM_018293806.2"/>
</dbReference>
<organism evidence="1 2">
    <name type="scientific">Pochonia chlamydosporia 170</name>
    <dbReference type="NCBI Taxonomy" id="1380566"/>
    <lineage>
        <taxon>Eukaryota</taxon>
        <taxon>Fungi</taxon>
        <taxon>Dikarya</taxon>
        <taxon>Ascomycota</taxon>
        <taxon>Pezizomycotina</taxon>
        <taxon>Sordariomycetes</taxon>
        <taxon>Hypocreomycetidae</taxon>
        <taxon>Hypocreales</taxon>
        <taxon>Clavicipitaceae</taxon>
        <taxon>Pochonia</taxon>
    </lineage>
</organism>
<dbReference type="EMBL" id="LSBJ02000004">
    <property type="protein sequence ID" value="OAQ66640.2"/>
    <property type="molecule type" value="Genomic_DNA"/>
</dbReference>
<keyword evidence="2" id="KW-1185">Reference proteome</keyword>
<evidence type="ECO:0000313" key="1">
    <source>
        <dbReference type="EMBL" id="OAQ66640.2"/>
    </source>
</evidence>
<reference evidence="1 2" key="1">
    <citation type="journal article" date="2016" name="PLoS Pathog.">
        <title>Biosynthesis of antibiotic leucinostatins in bio-control fungus Purpureocillium lilacinum and their inhibition on phytophthora revealed by genome mining.</title>
        <authorList>
            <person name="Wang G."/>
            <person name="Liu Z."/>
            <person name="Lin R."/>
            <person name="Li E."/>
            <person name="Mao Z."/>
            <person name="Ling J."/>
            <person name="Yang Y."/>
            <person name="Yin W.B."/>
            <person name="Xie B."/>
        </authorList>
    </citation>
    <scope>NUCLEOTIDE SEQUENCE [LARGE SCALE GENOMIC DNA]</scope>
    <source>
        <strain evidence="1">170</strain>
    </source>
</reference>
<dbReference type="GeneID" id="28857800"/>
<dbReference type="KEGG" id="pchm:VFPPC_16053"/>
<accession>A0A179FN19</accession>
<dbReference type="AlphaFoldDB" id="A0A179FN19"/>
<sequence>MGTSSPLLCICVYPHLFYPVHAAALTALSLFTFKACYRSLYQAIIWQSHLLLCPHKEVTPRCSVFCSKTIFTPIRAVSLVADRDQLSTTQLGHHRHHQS</sequence>
<comment type="caution">
    <text evidence="1">The sequence shown here is derived from an EMBL/GenBank/DDBJ whole genome shotgun (WGS) entry which is preliminary data.</text>
</comment>
<protein>
    <submittedName>
        <fullName evidence="1">Uncharacterized protein</fullName>
    </submittedName>
</protein>
<name>A0A179FN19_METCM</name>
<proteinExistence type="predicted"/>
<gene>
    <name evidence="1" type="ORF">VFPPC_16053</name>
</gene>